<feature type="region of interest" description="Disordered" evidence="1">
    <location>
        <begin position="564"/>
        <end position="584"/>
    </location>
</feature>
<feature type="compositionally biased region" description="Polar residues" evidence="1">
    <location>
        <begin position="764"/>
        <end position="784"/>
    </location>
</feature>
<keyword evidence="3" id="KW-1185">Reference proteome</keyword>
<feature type="compositionally biased region" description="Polar residues" evidence="1">
    <location>
        <begin position="185"/>
        <end position="194"/>
    </location>
</feature>
<feature type="region of interest" description="Disordered" evidence="1">
    <location>
        <begin position="762"/>
        <end position="784"/>
    </location>
</feature>
<protein>
    <submittedName>
        <fullName evidence="2">Uncharacterized protein</fullName>
    </submittedName>
</protein>
<organism evidence="2 3">
    <name type="scientific">Mytilus coruscus</name>
    <name type="common">Sea mussel</name>
    <dbReference type="NCBI Taxonomy" id="42192"/>
    <lineage>
        <taxon>Eukaryota</taxon>
        <taxon>Metazoa</taxon>
        <taxon>Spiralia</taxon>
        <taxon>Lophotrochozoa</taxon>
        <taxon>Mollusca</taxon>
        <taxon>Bivalvia</taxon>
        <taxon>Autobranchia</taxon>
        <taxon>Pteriomorphia</taxon>
        <taxon>Mytilida</taxon>
        <taxon>Mytiloidea</taxon>
        <taxon>Mytilidae</taxon>
        <taxon>Mytilinae</taxon>
        <taxon>Mytilus</taxon>
    </lineage>
</organism>
<sequence length="1629" mass="179365">MSSVDTNTTTTNVTNSEDTLLTFTYRGITFVTDPDEYEHIKSVIDANLEETDDNHEQHHNTTELRNIDNTRISIQAVKTDEVTLMATKNKSEASTRSNTTNLDDAFDFMSNSTLENNYDELFHISIENDQTVVDISNDTLKQRKINTTSADRVAKNIQNVYGTKLKIVDAKVTITFVNTLANESIPTGNVSHNRLSPVDNNDTNNKNNTDSNTISSSIASSNKNSTNDTITNIIRANTTAVINFGKTTPNITKMSPVDTNTTTTNVTNSEDTLLTFTYRGITFVTDPDEYEHIKSVIDANLEETDVNNTQHQNTTELRNKNNTGISIQTVKAEKVTLMVTENKSGESTNSNTTNLDDAFDFSSNSTLENNYDELFHISMENDHTFADISNDTLKQSDNIFGNSSITTFRLNSTDKSNDSFDDHYVSNDRIKTNVTKNNISYIIQTSPAIITDIGTTDSNKSTEVNTSVDDVAMDIKNVYGTKLKIVNARVTITVVDTTANESKPAGVVSNDGPVEYEDTQNDTKNTNDTDTHMISSDFTSSNVTNTNDTITDTFSANTTAVRTHSKTTSNTTNTSSVNTDTTTANLTTSEDNRFENISADLFHISMDNSRIVADISNVTVKQNDDILVNESTISLKINLTDRSKDSFDESSVSNDIMKTNITYDNMYNTNQTSPPVIEGYQSKVNERLFKLNDVNITTKINEKFISTTSSNMTLDTEINREIEEEDTITNASTYINEITFVANPKAYEHIKGVIDSNHIETDETTGSNGTHVTHTNNETNSNTDSVPNFTLDVANFVVETNVTATLLISPGISMTNVTEHEALPTNVSAESDTKSNSSLSDSLLPSLRTTMNSLNHTISTLIKFENKTDSLINRTILSYIEKQELDKQNKIDISVNISFPEFSNQTLPPDSQIMDKMFNNMSEFIDQDSYNDAQAKIAHNLNNKTDNLTERSDHDATNNFKNVYGTKLKVLSAETIISVVDASANESIPTDVLANDVLSPIEYEDENTKVINNTTTGVSIPIEISTENTTLGNVTIGILRNFEGENITLLRNVSKPDVQIQTGILNDKAEEIANNNLVNNTTVENRNYIKRNATAVQYEAANNSLLESLTLESMPSADNNTIHVEKEYSTEINNTIDVKVSTEQTVKTSASSLDPNATNVNTLSLTGNVTDYIEESTNASEIKDREQITVSNINVHDDTKSMVSVLTSNKTKNMIKSESAEGTIANSTVHEIKLLRDTVTINETIIFTALASNITKENNSAANNDIFHRSVLTDNNTDITESTAVNVTITLQHSKIKINASQLNLTIPRNDSVEFEMKLINNSSFILMSAVNQTVPNNGRIVNIDKTVNFSRDNINGLTNVSLLVNNTVVNLTSDIMVPEMSTSFAPTKVDATELTNETKTSETEILYFNILNITEQNTTHTYAGATKVEQVIDNGTTTTTNTTTTYATVPTFNTEPIISGKNNTTVLHEVNKKSLNNTATSTIQKIKLSKVNQVRISTASPLITDTQPSTVYTSAPTTLLPSSTKSDVSAKPTQTSTSFNFPAMSTSRFTVKRSIISVTKKPMIQNSRLSSKANVIKREDTTVSKIDTTTKTTKLQTGGFKSGSSSFFLFDVNLLGQNAFPFSNFGGK</sequence>
<dbReference type="EMBL" id="CACVKT020008944">
    <property type="protein sequence ID" value="CAC5418772.1"/>
    <property type="molecule type" value="Genomic_DNA"/>
</dbReference>
<gene>
    <name evidence="2" type="ORF">MCOR_51183</name>
</gene>
<reference evidence="2 3" key="1">
    <citation type="submission" date="2020-06" db="EMBL/GenBank/DDBJ databases">
        <authorList>
            <person name="Li R."/>
            <person name="Bekaert M."/>
        </authorList>
    </citation>
    <scope>NUCLEOTIDE SEQUENCE [LARGE SCALE GENOMIC DNA]</scope>
    <source>
        <strain evidence="3">wild</strain>
    </source>
</reference>
<proteinExistence type="predicted"/>
<feature type="region of interest" description="Disordered" evidence="1">
    <location>
        <begin position="185"/>
        <end position="226"/>
    </location>
</feature>
<name>A0A6J8EGE2_MYTCO</name>
<evidence type="ECO:0000313" key="2">
    <source>
        <dbReference type="EMBL" id="CAC5418772.1"/>
    </source>
</evidence>
<evidence type="ECO:0000256" key="1">
    <source>
        <dbReference type="SAM" id="MobiDB-lite"/>
    </source>
</evidence>
<accession>A0A6J8EGE2</accession>
<feature type="region of interest" description="Disordered" evidence="1">
    <location>
        <begin position="503"/>
        <end position="538"/>
    </location>
</feature>
<feature type="region of interest" description="Disordered" evidence="1">
    <location>
        <begin position="1515"/>
        <end position="1535"/>
    </location>
</feature>
<feature type="compositionally biased region" description="Low complexity" evidence="1">
    <location>
        <begin position="566"/>
        <end position="584"/>
    </location>
</feature>
<evidence type="ECO:0000313" key="3">
    <source>
        <dbReference type="Proteomes" id="UP000507470"/>
    </source>
</evidence>
<feature type="compositionally biased region" description="Low complexity" evidence="1">
    <location>
        <begin position="200"/>
        <end position="226"/>
    </location>
</feature>
<dbReference type="Proteomes" id="UP000507470">
    <property type="component" value="Unassembled WGS sequence"/>
</dbReference>
<feature type="compositionally biased region" description="Low complexity" evidence="1">
    <location>
        <begin position="1515"/>
        <end position="1527"/>
    </location>
</feature>